<sequence>MTQHYRQPKAMSDLLLEMRNVRASDAEAVHEILKSDHVNRGTMRLPIESLSMVTERIADTPGATKIVAMRGGAVAGYAELIRYPMLPRHWHCADINLIATHPGHHGKGVGHALMQQMVDLADKWLQIRRLSLVAWAGNRRAIALYEALGFAIEGRMPGYVFLDGAYEDALVMGRLRPFADRGEG</sequence>
<gene>
    <name evidence="4" type="ORF">FGK64_08255</name>
</gene>
<evidence type="ECO:0000313" key="4">
    <source>
        <dbReference type="EMBL" id="TMV12787.1"/>
    </source>
</evidence>
<reference evidence="4 5" key="1">
    <citation type="submission" date="2019-05" db="EMBL/GenBank/DDBJ databases">
        <title>Marivita sp. nov. isolated from sea sediment.</title>
        <authorList>
            <person name="Kim W."/>
        </authorList>
    </citation>
    <scope>NUCLEOTIDE SEQUENCE [LARGE SCALE GENOMIC DNA]</scope>
    <source>
        <strain evidence="4 5">CAU 1492</strain>
    </source>
</reference>
<comment type="caution">
    <text evidence="4">The sequence shown here is derived from an EMBL/GenBank/DDBJ whole genome shotgun (WGS) entry which is preliminary data.</text>
</comment>
<accession>A0ABY2XAM2</accession>
<keyword evidence="2" id="KW-0012">Acyltransferase</keyword>
<keyword evidence="1" id="KW-0808">Transferase</keyword>
<dbReference type="InterPro" id="IPR016181">
    <property type="entry name" value="Acyl_CoA_acyltransferase"/>
</dbReference>
<dbReference type="PROSITE" id="PS51186">
    <property type="entry name" value="GNAT"/>
    <property type="match status" value="1"/>
</dbReference>
<dbReference type="InterPro" id="IPR000182">
    <property type="entry name" value="GNAT_dom"/>
</dbReference>
<name>A0ABY2XAM2_9RHOB</name>
<protein>
    <submittedName>
        <fullName evidence="4">GNAT family N-acetyltransferase</fullName>
    </submittedName>
</protein>
<dbReference type="Pfam" id="PF00583">
    <property type="entry name" value="Acetyltransf_1"/>
    <property type="match status" value="1"/>
</dbReference>
<dbReference type="Gene3D" id="3.40.630.30">
    <property type="match status" value="1"/>
</dbReference>
<evidence type="ECO:0000259" key="3">
    <source>
        <dbReference type="PROSITE" id="PS51186"/>
    </source>
</evidence>
<dbReference type="CDD" id="cd04301">
    <property type="entry name" value="NAT_SF"/>
    <property type="match status" value="1"/>
</dbReference>
<evidence type="ECO:0000256" key="1">
    <source>
        <dbReference type="ARBA" id="ARBA00022679"/>
    </source>
</evidence>
<keyword evidence="5" id="KW-1185">Reference proteome</keyword>
<feature type="domain" description="N-acetyltransferase" evidence="3">
    <location>
        <begin position="16"/>
        <end position="177"/>
    </location>
</feature>
<evidence type="ECO:0000256" key="2">
    <source>
        <dbReference type="ARBA" id="ARBA00023315"/>
    </source>
</evidence>
<organism evidence="4 5">
    <name type="scientific">Arenibacterium halophilum</name>
    <dbReference type="NCBI Taxonomy" id="2583821"/>
    <lineage>
        <taxon>Bacteria</taxon>
        <taxon>Pseudomonadati</taxon>
        <taxon>Pseudomonadota</taxon>
        <taxon>Alphaproteobacteria</taxon>
        <taxon>Rhodobacterales</taxon>
        <taxon>Paracoccaceae</taxon>
        <taxon>Arenibacterium</taxon>
    </lineage>
</organism>
<dbReference type="Proteomes" id="UP001191082">
    <property type="component" value="Unassembled WGS sequence"/>
</dbReference>
<dbReference type="RefSeq" id="WP_138863342.1">
    <property type="nucleotide sequence ID" value="NZ_VCPC01000002.1"/>
</dbReference>
<evidence type="ECO:0000313" key="5">
    <source>
        <dbReference type="Proteomes" id="UP001191082"/>
    </source>
</evidence>
<dbReference type="PANTHER" id="PTHR43877">
    <property type="entry name" value="AMINOALKYLPHOSPHONATE N-ACETYLTRANSFERASE-RELATED-RELATED"/>
    <property type="match status" value="1"/>
</dbReference>
<dbReference type="SUPFAM" id="SSF55729">
    <property type="entry name" value="Acyl-CoA N-acyltransferases (Nat)"/>
    <property type="match status" value="1"/>
</dbReference>
<dbReference type="EMBL" id="VCPC01000002">
    <property type="protein sequence ID" value="TMV12787.1"/>
    <property type="molecule type" value="Genomic_DNA"/>
</dbReference>
<proteinExistence type="predicted"/>
<dbReference type="InterPro" id="IPR050832">
    <property type="entry name" value="Bact_Acetyltransf"/>
</dbReference>